<feature type="region of interest" description="Disordered" evidence="14">
    <location>
        <begin position="239"/>
        <end position="264"/>
    </location>
</feature>
<feature type="region of interest" description="Disordered" evidence="14">
    <location>
        <begin position="1143"/>
        <end position="1174"/>
    </location>
</feature>
<accession>A0A6H5HXC5</accession>
<dbReference type="Proteomes" id="UP000479190">
    <property type="component" value="Unassembled WGS sequence"/>
</dbReference>
<feature type="region of interest" description="Disordered" evidence="14">
    <location>
        <begin position="1342"/>
        <end position="1539"/>
    </location>
</feature>
<feature type="coiled-coil region" evidence="13">
    <location>
        <begin position="1602"/>
        <end position="1656"/>
    </location>
</feature>
<dbReference type="Pfam" id="PF17921">
    <property type="entry name" value="Integrase_H2C2"/>
    <property type="match status" value="1"/>
</dbReference>
<feature type="compositionally biased region" description="Basic and acidic residues" evidence="14">
    <location>
        <begin position="1"/>
        <end position="10"/>
    </location>
</feature>
<feature type="domain" description="Major facilitator superfamily (MFS) profile" evidence="16">
    <location>
        <begin position="1673"/>
        <end position="2137"/>
    </location>
</feature>
<dbReference type="SUPFAM" id="SSF53098">
    <property type="entry name" value="Ribonuclease H-like"/>
    <property type="match status" value="1"/>
</dbReference>
<dbReference type="PROSITE" id="PS50850">
    <property type="entry name" value="MFS"/>
    <property type="match status" value="1"/>
</dbReference>
<feature type="compositionally biased region" description="Basic residues" evidence="14">
    <location>
        <begin position="382"/>
        <end position="395"/>
    </location>
</feature>
<keyword evidence="2" id="KW-0645">Protease</keyword>
<keyword evidence="3" id="KW-0808">Transferase</keyword>
<feature type="compositionally biased region" description="Basic and acidic residues" evidence="14">
    <location>
        <begin position="40"/>
        <end position="58"/>
    </location>
</feature>
<evidence type="ECO:0000256" key="13">
    <source>
        <dbReference type="SAM" id="Coils"/>
    </source>
</evidence>
<evidence type="ECO:0000256" key="10">
    <source>
        <dbReference type="ARBA" id="ARBA00022989"/>
    </source>
</evidence>
<dbReference type="InterPro" id="IPR036397">
    <property type="entry name" value="RNaseH_sf"/>
</dbReference>
<feature type="transmembrane region" description="Helical" evidence="15">
    <location>
        <begin position="1999"/>
        <end position="2021"/>
    </location>
</feature>
<feature type="transmembrane region" description="Helical" evidence="15">
    <location>
        <begin position="2033"/>
        <end position="2057"/>
    </location>
</feature>
<feature type="transmembrane region" description="Helical" evidence="15">
    <location>
        <begin position="1844"/>
        <end position="1864"/>
    </location>
</feature>
<dbReference type="Gene3D" id="3.30.420.10">
    <property type="entry name" value="Ribonuclease H-like superfamily/Ribonuclease H"/>
    <property type="match status" value="1"/>
</dbReference>
<dbReference type="GO" id="GO:0006508">
    <property type="term" value="P:proteolysis"/>
    <property type="evidence" value="ECO:0007669"/>
    <property type="project" value="UniProtKB-KW"/>
</dbReference>
<dbReference type="InterPro" id="IPR041588">
    <property type="entry name" value="Integrase_H2C2"/>
</dbReference>
<dbReference type="SUPFAM" id="SSF56672">
    <property type="entry name" value="DNA/RNA polymerases"/>
    <property type="match status" value="1"/>
</dbReference>
<dbReference type="Pfam" id="PF00078">
    <property type="entry name" value="RVT_1"/>
    <property type="match status" value="1"/>
</dbReference>
<evidence type="ECO:0000256" key="6">
    <source>
        <dbReference type="ARBA" id="ARBA00022722"/>
    </source>
</evidence>
<dbReference type="InterPro" id="IPR043128">
    <property type="entry name" value="Rev_trsase/Diguanyl_cyclase"/>
</dbReference>
<feature type="transmembrane region" description="Helical" evidence="15">
    <location>
        <begin position="1781"/>
        <end position="1802"/>
    </location>
</feature>
<dbReference type="FunFam" id="1.20.1250.20:FF:000029">
    <property type="entry name" value="solute carrier family 2, facilitated glucose transporter member 4"/>
    <property type="match status" value="1"/>
</dbReference>
<dbReference type="InterPro" id="IPR036259">
    <property type="entry name" value="MFS_trans_sf"/>
</dbReference>
<feature type="compositionally biased region" description="Basic and acidic residues" evidence="14">
    <location>
        <begin position="286"/>
        <end position="295"/>
    </location>
</feature>
<dbReference type="PROSITE" id="PS00217">
    <property type="entry name" value="SUGAR_TRANSPORT_2"/>
    <property type="match status" value="1"/>
</dbReference>
<feature type="region of interest" description="Disordered" evidence="14">
    <location>
        <begin position="1186"/>
        <end position="1225"/>
    </location>
</feature>
<dbReference type="InterPro" id="IPR005829">
    <property type="entry name" value="Sugar_transporter_CS"/>
</dbReference>
<feature type="region of interest" description="Disordered" evidence="14">
    <location>
        <begin position="382"/>
        <end position="426"/>
    </location>
</feature>
<dbReference type="CDD" id="cd01647">
    <property type="entry name" value="RT_LTR"/>
    <property type="match status" value="1"/>
</dbReference>
<dbReference type="GO" id="GO:0016020">
    <property type="term" value="C:membrane"/>
    <property type="evidence" value="ECO:0007669"/>
    <property type="project" value="UniProtKB-SubCell"/>
</dbReference>
<keyword evidence="11 15" id="KW-0472">Membrane</keyword>
<sequence length="2221" mass="246324">MFQDYEERRLPVRQNQNENPANPNPPREDPPAADGQGGGRGDDQRIPRADGAEPRQDNPLEQLIGNPLFQAMARAPAVNAVGNCRLPAFWRSDPDLWFLQVEAQFNIHQVTSDSTRFNMILTVLDPETISEVSDIIRAPPAQDKYTTLKDAIVARLTDSPDTQLHKLLGTIELGDKKPSQLLLQMRTLAGARASNDILRVRWLDLLPDSTRRLLTIIKNQTIDELAAVADELHAVGPSVMATEVGRPRSRPASPGGAASSNSNSVGAQEIAELRAAIVQLTEITREALQRRDQPRGRSRSRTQPRSQSRPRSPTPHRGSTEGYCWYHERYGDVAEQCRGSRSFVAAAEEDSRAAGGQRDNDSDVRPTLPHAESRLASAIRVGFHHRQSRRRHHRSGSLEPLRTAYRPEEPPPLDNQTSLSTSCQVGPAPQVHTISVAATGVQSVLASTRTTPYSLNLRATERAQARWPRSSTSRCNIESSRPDSPSLPALGASPAIDSQPRRPNSRSCSARSGHHQAFIEPVGQSIAPRAEAWKHLEDHGRLPLAQRPYSTGSTPSAYHRGLAQESVGKVFSVVDLYKAFYQIPVAEEDISKTAVTTPFGLFEFVGMPLGLRNSAQTFQRTMNYLLRDLDFVRCYQDDILVLSASHEQHLQHLRELLTILKRARLFVNWEKCQIGRSEVVFAGYLISERGFEPPAAQSRSDRSIPEALRLDTAATLYRHAEFFTADACLALQSSCLPSRIFSEEDCRRKRRSLHGALKQTRHSSASSRLWLQRPASCSAHRRLEYGYWCRVESAPRRRRLDAAGFLLAEVITNSAEVLNVRSRAAGHLRGDQIFSEDTRGSKLHHHDRSSPSVLRPRAEVGQVLASTVTSARLHLALRCQDRLHARRREPSGRRSLSRIDAITMPTTLNSAQISAEQQKDEQLTHLRGKAKLKLHDVVIDGLSLVCVEQRDGLKPYLPESLRRQAFDTAHTLSHPSGRATVKRVALLYFWPSMSKDIVRWAKQCVPCQQSKVHRHNRAELGNFVTPDGRFDHVHIDIVKMPLHQGFQNCLTMIDRYTRWPQAIPIGDMSAQTTSASVSACSASPVRLQGPGNERLRVSSARHHSQAARAAVYRTTQSHPPHQRAKLCRRRKWRRQDALYRSAQASLPGCRRQRSITGNTPEQPTTTQPSSTRRVTFSLPAQTAQSIRGGVAVAPQSSPPTLAGRAVSWASRPASPAAESAPVDLSHLRTAAKREKKKAGQRDDTRRRRAARVSKAASCNALHIYIANLCVPCLRKQHWNEDRVASSRSSSGERDYDYYHCEQPPVTEELLRLLDYYCPDTSHGGPLRTEQAANLQRSIRRGRKLEQHARSKRHSADAAAAEHHPRHRTSSHALRPSGVDNHLHQGGTAEHPLRGSELESSSTHQQRHPRHHSLASSFKLTRSGGQQQHSAAAGGTAARYLQTTTTTTTTTHYQQPAGGGVVVPPGIIPPLGGGGGPVPPLSYGGPQQLGSTAPLTGATGHHHSSSSVPRFNRHGGVRPSSRRHPRTYSNEAQEEVPEEDEATLRELLLRLIFLRFVISTHLRHLQKQVSVMSMNLSAKLDELQRGDRQLETTVALCEIRTQLQELTKSVESCQSEVSEVKRDMVAIKHELDTVQQVKEEIEELREYVDRLEEHSHRRKLRLLEQGLTFFLSYAILAAVLGMLQFGYNTGVINAPEKNIEDFIKGVYKGRYGEEIAQQSVQRMYSVAVSIFAIGGMLGGFVGGMVANRFGRKGGLLLNNVVGIAGACLMFCAKLASSYEMLFVGRFVIGINCGLHTSLVPMYISEIAPLNLRGGLGTINQLAVTIGLLLSQILGIEQILGTEDGWPLLLGLAVCPAVLQLVLLPFCPESPRYLLITKQWEEEARKALRKLRASNQVEEDIEEMRAEERAQQAESTISMTELICSPTLRAPLVIGIVMQLSQQLSGINAVFYYSTSLFSSSGLPQERAKFATIGIGVIMVIMTLVSIPLMDRTGRRTLHLYGLGGMFIFSIFITISFLIKEFFGYVQEMIDWMSYLSVVSILSFVVFFAVGPGSIPWMITAELFSQGPRPAAMSIAVLVNWMANFLVGICFPSMHRFSGSSRTRRCRKRRTRPSKRFYRCSGTATAGAVCGTAEFMEGHIPTAENTAFMAVEEKPRPDTYGDGSERQPKANLALAWSQSTMLTWLRSLFKRRGSSRSTGEATAPASPATLSEQRCLTLGSSIA</sequence>
<feature type="compositionally biased region" description="Low complexity" evidence="14">
    <location>
        <begin position="1205"/>
        <end position="1221"/>
    </location>
</feature>
<feature type="compositionally biased region" description="Low complexity" evidence="14">
    <location>
        <begin position="1423"/>
        <end position="1450"/>
    </location>
</feature>
<evidence type="ECO:0000256" key="5">
    <source>
        <dbReference type="ARBA" id="ARBA00022695"/>
    </source>
</evidence>
<evidence type="ECO:0000313" key="18">
    <source>
        <dbReference type="Proteomes" id="UP000479190"/>
    </source>
</evidence>
<keyword evidence="4 15" id="KW-0812">Transmembrane</keyword>
<keyword evidence="13" id="KW-0175">Coiled coil</keyword>
<dbReference type="InterPro" id="IPR055469">
    <property type="entry name" value="DUF7041"/>
</dbReference>
<evidence type="ECO:0000256" key="4">
    <source>
        <dbReference type="ARBA" id="ARBA00022692"/>
    </source>
</evidence>
<keyword evidence="18" id="KW-1185">Reference proteome</keyword>
<dbReference type="GO" id="GO:0003676">
    <property type="term" value="F:nucleic acid binding"/>
    <property type="evidence" value="ECO:0007669"/>
    <property type="project" value="InterPro"/>
</dbReference>
<dbReference type="FunFam" id="3.30.70.270:FF:000003">
    <property type="entry name" value="Transposon Ty3-G Gag-Pol polyprotein"/>
    <property type="match status" value="1"/>
</dbReference>
<dbReference type="InterPro" id="IPR005828">
    <property type="entry name" value="MFS_sugar_transport-like"/>
</dbReference>
<feature type="region of interest" description="Disordered" evidence="14">
    <location>
        <begin position="1"/>
        <end position="60"/>
    </location>
</feature>
<feature type="region of interest" description="Disordered" evidence="14">
    <location>
        <begin position="1100"/>
        <end position="1126"/>
    </location>
</feature>
<gene>
    <name evidence="17" type="ORF">TBRA_LOCUS1433</name>
</gene>
<dbReference type="PANTHER" id="PTHR23503:SF128">
    <property type="entry name" value="GLUCOSE TRANSPORTER TYPE 1"/>
    <property type="match status" value="1"/>
</dbReference>
<evidence type="ECO:0000256" key="2">
    <source>
        <dbReference type="ARBA" id="ARBA00022670"/>
    </source>
</evidence>
<evidence type="ECO:0000256" key="1">
    <source>
        <dbReference type="ARBA" id="ARBA00004141"/>
    </source>
</evidence>
<dbReference type="Gene3D" id="1.20.1250.20">
    <property type="entry name" value="MFS general substrate transporter like domains"/>
    <property type="match status" value="1"/>
</dbReference>
<dbReference type="InterPro" id="IPR003663">
    <property type="entry name" value="Sugar/inositol_transpt"/>
</dbReference>
<evidence type="ECO:0000256" key="14">
    <source>
        <dbReference type="SAM" id="MobiDB-lite"/>
    </source>
</evidence>
<feature type="transmembrane region" description="Helical" evidence="15">
    <location>
        <begin position="1722"/>
        <end position="1742"/>
    </location>
</feature>
<dbReference type="NCBIfam" id="TIGR00879">
    <property type="entry name" value="SP"/>
    <property type="match status" value="1"/>
</dbReference>
<evidence type="ECO:0000256" key="11">
    <source>
        <dbReference type="ARBA" id="ARBA00023136"/>
    </source>
</evidence>
<dbReference type="GO" id="GO:0042575">
    <property type="term" value="C:DNA polymerase complex"/>
    <property type="evidence" value="ECO:0007669"/>
    <property type="project" value="UniProtKB-ARBA"/>
</dbReference>
<dbReference type="Gene3D" id="1.10.340.70">
    <property type="match status" value="1"/>
</dbReference>
<dbReference type="OrthoDB" id="4540492at2759"/>
<dbReference type="Pfam" id="PF00083">
    <property type="entry name" value="Sugar_tr"/>
    <property type="match status" value="1"/>
</dbReference>
<dbReference type="GO" id="GO:0004519">
    <property type="term" value="F:endonuclease activity"/>
    <property type="evidence" value="ECO:0007669"/>
    <property type="project" value="UniProtKB-KW"/>
</dbReference>
<evidence type="ECO:0000313" key="17">
    <source>
        <dbReference type="EMBL" id="CAB0029396.1"/>
    </source>
</evidence>
<name>A0A6H5HXC5_9HYME</name>
<feature type="compositionally biased region" description="Polar residues" evidence="14">
    <location>
        <begin position="501"/>
        <end position="510"/>
    </location>
</feature>
<feature type="compositionally biased region" description="Polar residues" evidence="14">
    <location>
        <begin position="414"/>
        <end position="424"/>
    </location>
</feature>
<feature type="compositionally biased region" description="Basic and acidic residues" evidence="14">
    <location>
        <begin position="1343"/>
        <end position="1362"/>
    </location>
</feature>
<dbReference type="GO" id="GO:0015149">
    <property type="term" value="F:hexose transmembrane transporter activity"/>
    <property type="evidence" value="ECO:0007669"/>
    <property type="project" value="TreeGrafter"/>
</dbReference>
<evidence type="ECO:0000256" key="15">
    <source>
        <dbReference type="SAM" id="Phobius"/>
    </source>
</evidence>
<feature type="region of interest" description="Disordered" evidence="14">
    <location>
        <begin position="286"/>
        <end position="322"/>
    </location>
</feature>
<evidence type="ECO:0000256" key="8">
    <source>
        <dbReference type="ARBA" id="ARBA00022801"/>
    </source>
</evidence>
<keyword evidence="12" id="KW-0325">Glycoprotein</keyword>
<keyword evidence="6" id="KW-0540">Nuclease</keyword>
<feature type="region of interest" description="Disordered" evidence="14">
    <location>
        <begin position="348"/>
        <end position="367"/>
    </location>
</feature>
<dbReference type="InterPro" id="IPR020846">
    <property type="entry name" value="MFS_dom"/>
</dbReference>
<protein>
    <recommendedName>
        <fullName evidence="16">Major facilitator superfamily (MFS) profile domain-containing protein</fullName>
    </recommendedName>
</protein>
<dbReference type="InterPro" id="IPR045263">
    <property type="entry name" value="GLUT"/>
</dbReference>
<organism evidence="17 18">
    <name type="scientific">Trichogramma brassicae</name>
    <dbReference type="NCBI Taxonomy" id="86971"/>
    <lineage>
        <taxon>Eukaryota</taxon>
        <taxon>Metazoa</taxon>
        <taxon>Ecdysozoa</taxon>
        <taxon>Arthropoda</taxon>
        <taxon>Hexapoda</taxon>
        <taxon>Insecta</taxon>
        <taxon>Pterygota</taxon>
        <taxon>Neoptera</taxon>
        <taxon>Endopterygota</taxon>
        <taxon>Hymenoptera</taxon>
        <taxon>Apocrita</taxon>
        <taxon>Proctotrupomorpha</taxon>
        <taxon>Chalcidoidea</taxon>
        <taxon>Trichogrammatidae</taxon>
        <taxon>Trichogramma</taxon>
    </lineage>
</organism>
<dbReference type="GO" id="GO:0003964">
    <property type="term" value="F:RNA-directed DNA polymerase activity"/>
    <property type="evidence" value="ECO:0007669"/>
    <property type="project" value="UniProtKB-KW"/>
</dbReference>
<dbReference type="PRINTS" id="PR00171">
    <property type="entry name" value="SUGRTRNSPORT"/>
</dbReference>
<dbReference type="FunFam" id="3.10.10.10:FF:000007">
    <property type="entry name" value="Retrovirus-related Pol polyprotein from transposon 17.6-like Protein"/>
    <property type="match status" value="1"/>
</dbReference>
<proteinExistence type="predicted"/>
<keyword evidence="9" id="KW-0695">RNA-directed DNA polymerase</keyword>
<feature type="transmembrane region" description="Helical" evidence="15">
    <location>
        <begin position="1666"/>
        <end position="1686"/>
    </location>
</feature>
<evidence type="ECO:0000259" key="16">
    <source>
        <dbReference type="PROSITE" id="PS50850"/>
    </source>
</evidence>
<keyword evidence="8" id="KW-0378">Hydrolase</keyword>
<feature type="compositionally biased region" description="Basic residues" evidence="14">
    <location>
        <begin position="1510"/>
        <end position="1525"/>
    </location>
</feature>
<feature type="region of interest" description="Disordered" evidence="14">
    <location>
        <begin position="461"/>
        <end position="514"/>
    </location>
</feature>
<keyword evidence="7" id="KW-0255">Endonuclease</keyword>
<evidence type="ECO:0000256" key="3">
    <source>
        <dbReference type="ARBA" id="ARBA00022679"/>
    </source>
</evidence>
<dbReference type="GO" id="GO:0008233">
    <property type="term" value="F:peptidase activity"/>
    <property type="evidence" value="ECO:0007669"/>
    <property type="project" value="UniProtKB-KW"/>
</dbReference>
<keyword evidence="10 15" id="KW-1133">Transmembrane helix</keyword>
<dbReference type="CDD" id="cd17431">
    <property type="entry name" value="MFS_GLUT_Class1"/>
    <property type="match status" value="1"/>
</dbReference>
<feature type="region of interest" description="Disordered" evidence="14">
    <location>
        <begin position="833"/>
        <end position="856"/>
    </location>
</feature>
<dbReference type="EMBL" id="CADCXV010000313">
    <property type="protein sequence ID" value="CAB0029396.1"/>
    <property type="molecule type" value="Genomic_DNA"/>
</dbReference>
<dbReference type="InterPro" id="IPR012337">
    <property type="entry name" value="RNaseH-like_sf"/>
</dbReference>
<feature type="transmembrane region" description="Helical" evidence="15">
    <location>
        <begin position="1968"/>
        <end position="1987"/>
    </location>
</feature>
<dbReference type="InterPro" id="IPR043502">
    <property type="entry name" value="DNA/RNA_pol_sf"/>
</dbReference>
<feature type="transmembrane region" description="Helical" evidence="15">
    <location>
        <begin position="2069"/>
        <end position="2092"/>
    </location>
</feature>
<feature type="compositionally biased region" description="Low complexity" evidence="14">
    <location>
        <begin position="1162"/>
        <end position="1173"/>
    </location>
</feature>
<dbReference type="PANTHER" id="PTHR23503">
    <property type="entry name" value="SOLUTE CARRIER FAMILY 2"/>
    <property type="match status" value="1"/>
</dbReference>
<dbReference type="Pfam" id="PF23055">
    <property type="entry name" value="DUF7041"/>
    <property type="match status" value="1"/>
</dbReference>
<dbReference type="Gene3D" id="3.30.70.270">
    <property type="match status" value="1"/>
</dbReference>
<keyword evidence="5" id="KW-0548">Nucleotidyltransferase</keyword>
<reference evidence="17 18" key="1">
    <citation type="submission" date="2020-02" db="EMBL/GenBank/DDBJ databases">
        <authorList>
            <person name="Ferguson B K."/>
        </authorList>
    </citation>
    <scope>NUCLEOTIDE SEQUENCE [LARGE SCALE GENOMIC DNA]</scope>
</reference>
<evidence type="ECO:0000256" key="9">
    <source>
        <dbReference type="ARBA" id="ARBA00022918"/>
    </source>
</evidence>
<feature type="transmembrane region" description="Helical" evidence="15">
    <location>
        <begin position="1754"/>
        <end position="1775"/>
    </location>
</feature>
<evidence type="ECO:0000256" key="12">
    <source>
        <dbReference type="ARBA" id="ARBA00023180"/>
    </source>
</evidence>
<evidence type="ECO:0000256" key="7">
    <source>
        <dbReference type="ARBA" id="ARBA00022759"/>
    </source>
</evidence>
<feature type="compositionally biased region" description="Polar residues" evidence="14">
    <location>
        <begin position="469"/>
        <end position="483"/>
    </location>
</feature>
<dbReference type="SUPFAM" id="SSF103473">
    <property type="entry name" value="MFS general substrate transporter"/>
    <property type="match status" value="1"/>
</dbReference>
<dbReference type="Gene3D" id="3.10.10.10">
    <property type="entry name" value="HIV Type 1 Reverse Transcriptase, subunit A, domain 1"/>
    <property type="match status" value="1"/>
</dbReference>
<feature type="compositionally biased region" description="Low complexity" evidence="14">
    <location>
        <begin position="250"/>
        <end position="264"/>
    </location>
</feature>
<dbReference type="InterPro" id="IPR000477">
    <property type="entry name" value="RT_dom"/>
</dbReference>
<comment type="subcellular location">
    <subcellularLocation>
        <location evidence="1">Membrane</location>
        <topology evidence="1">Multi-pass membrane protein</topology>
    </subcellularLocation>
</comment>